<name>A0A2I1CNU5_ASPN1</name>
<dbReference type="AlphaFoldDB" id="A0A2I1CNU5"/>
<accession>A0A2I1CNU5</accession>
<sequence length="285" mass="33236">MWIRNLAPGPRTHIYAKSDIYLDRYVLQTADDEDDDLEPPRKYYRSEKIHGKLYRAVDERKICFDEIHSGTAPDEEFFWDEFIWPTTRCCDAFSPKSCEYWVDEATRIRQAYEDAIFSARNNYSDHRIKPLSKLEVFIGSVINKSGVQTRRQRDQSQRLADEFERIASWITDQMHRHRKVEVPRTDHKTSTETLELCLACFQVAGEQNHDSTYRRRNDYGELKSFRIVAACTLLAELDLLEKGQKQSLDGLTCYFAAAVLCDTIEVGVLYEACVSLLQFSRDSET</sequence>
<keyword evidence="2" id="KW-1185">Reference proteome</keyword>
<dbReference type="RefSeq" id="XP_024687870.1">
    <property type="nucleotide sequence ID" value="XM_024824556.1"/>
</dbReference>
<organism evidence="1 2">
    <name type="scientific">Aspergillus novofumigatus (strain IBT 16806)</name>
    <dbReference type="NCBI Taxonomy" id="1392255"/>
    <lineage>
        <taxon>Eukaryota</taxon>
        <taxon>Fungi</taxon>
        <taxon>Dikarya</taxon>
        <taxon>Ascomycota</taxon>
        <taxon>Pezizomycotina</taxon>
        <taxon>Eurotiomycetes</taxon>
        <taxon>Eurotiomycetidae</taxon>
        <taxon>Eurotiales</taxon>
        <taxon>Aspergillaceae</taxon>
        <taxon>Aspergillus</taxon>
        <taxon>Aspergillus subgen. Fumigati</taxon>
    </lineage>
</organism>
<proteinExistence type="predicted"/>
<comment type="caution">
    <text evidence="1">The sequence shown here is derived from an EMBL/GenBank/DDBJ whole genome shotgun (WGS) entry which is preliminary data.</text>
</comment>
<dbReference type="VEuPathDB" id="FungiDB:P174DRAFT_416962"/>
<dbReference type="GeneID" id="36531881"/>
<dbReference type="STRING" id="1392255.A0A2I1CNU5"/>
<dbReference type="OrthoDB" id="6513042at2759"/>
<dbReference type="EMBL" id="MSZS01000001">
    <property type="protein sequence ID" value="PKX99275.1"/>
    <property type="molecule type" value="Genomic_DNA"/>
</dbReference>
<gene>
    <name evidence="1" type="ORF">P174DRAFT_416962</name>
</gene>
<reference evidence="2" key="1">
    <citation type="journal article" date="2018" name="Proc. Natl. Acad. Sci. U.S.A.">
        <title>Linking secondary metabolites to gene clusters through genome sequencing of six diverse Aspergillus species.</title>
        <authorList>
            <person name="Kaerboelling I."/>
            <person name="Vesth T.C."/>
            <person name="Frisvad J.C."/>
            <person name="Nybo J.L."/>
            <person name="Theobald S."/>
            <person name="Kuo A."/>
            <person name="Bowyer P."/>
            <person name="Matsuda Y."/>
            <person name="Mondo S."/>
            <person name="Lyhne E.K."/>
            <person name="Kogle M.E."/>
            <person name="Clum A."/>
            <person name="Lipzen A."/>
            <person name="Salamov A."/>
            <person name="Ngan C.Y."/>
            <person name="Daum C."/>
            <person name="Chiniquy J."/>
            <person name="Barry K."/>
            <person name="LaButti K."/>
            <person name="Haridas S."/>
            <person name="Simmons B.A."/>
            <person name="Magnuson J.K."/>
            <person name="Mortensen U.H."/>
            <person name="Larsen T.O."/>
            <person name="Grigoriev I.V."/>
            <person name="Baker S.E."/>
            <person name="Andersen M.R."/>
        </authorList>
    </citation>
    <scope>NUCLEOTIDE SEQUENCE [LARGE SCALE GENOMIC DNA]</scope>
    <source>
        <strain evidence="2">IBT 16806</strain>
    </source>
</reference>
<dbReference type="Proteomes" id="UP000234474">
    <property type="component" value="Unassembled WGS sequence"/>
</dbReference>
<evidence type="ECO:0000313" key="2">
    <source>
        <dbReference type="Proteomes" id="UP000234474"/>
    </source>
</evidence>
<protein>
    <submittedName>
        <fullName evidence="1">Uncharacterized protein</fullName>
    </submittedName>
</protein>
<evidence type="ECO:0000313" key="1">
    <source>
        <dbReference type="EMBL" id="PKX99275.1"/>
    </source>
</evidence>